<sequence length="109" mass="12345">GVQENIWIKYLIEELYNNKLDPTEFNVENKGLIDKINNFGSNSKTKHLDIKTKWLRDLKLKNEITVKLVPSDNMIADALTKSSNSESLKRLKARCFLVSVIFSSNGGGC</sequence>
<evidence type="ECO:0000313" key="2">
    <source>
        <dbReference type="Proteomes" id="UP000037035"/>
    </source>
</evidence>
<dbReference type="AlphaFoldDB" id="A0A0L6VQY4"/>
<reference evidence="1 2" key="1">
    <citation type="submission" date="2015-08" db="EMBL/GenBank/DDBJ databases">
        <title>Next Generation Sequencing and Analysis of the Genome of Puccinia sorghi L Schw, the Causal Agent of Maize Common Rust.</title>
        <authorList>
            <person name="Rochi L."/>
            <person name="Burguener G."/>
            <person name="Darino M."/>
            <person name="Turjanski A."/>
            <person name="Kreff E."/>
            <person name="Dieguez M.J."/>
            <person name="Sacco F."/>
        </authorList>
    </citation>
    <scope>NUCLEOTIDE SEQUENCE [LARGE SCALE GENOMIC DNA]</scope>
    <source>
        <strain evidence="1 2">RO10H11247</strain>
    </source>
</reference>
<evidence type="ECO:0000313" key="1">
    <source>
        <dbReference type="EMBL" id="KNZ63101.1"/>
    </source>
</evidence>
<proteinExistence type="predicted"/>
<accession>A0A0L6VQY4</accession>
<protein>
    <submittedName>
        <fullName evidence="1">Uncharacterized protein</fullName>
    </submittedName>
</protein>
<name>A0A0L6VQY4_9BASI</name>
<gene>
    <name evidence="1" type="ORF">VP01_11890g1</name>
</gene>
<feature type="non-terminal residue" evidence="1">
    <location>
        <position position="1"/>
    </location>
</feature>
<dbReference type="CDD" id="cd09272">
    <property type="entry name" value="RNase_HI_RT_Ty1"/>
    <property type="match status" value="1"/>
</dbReference>
<organism evidence="1 2">
    <name type="scientific">Puccinia sorghi</name>
    <dbReference type="NCBI Taxonomy" id="27349"/>
    <lineage>
        <taxon>Eukaryota</taxon>
        <taxon>Fungi</taxon>
        <taxon>Dikarya</taxon>
        <taxon>Basidiomycota</taxon>
        <taxon>Pucciniomycotina</taxon>
        <taxon>Pucciniomycetes</taxon>
        <taxon>Pucciniales</taxon>
        <taxon>Pucciniaceae</taxon>
        <taxon>Puccinia</taxon>
    </lineage>
</organism>
<dbReference type="Proteomes" id="UP000037035">
    <property type="component" value="Unassembled WGS sequence"/>
</dbReference>
<dbReference type="OrthoDB" id="2801217at2759"/>
<comment type="caution">
    <text evidence="1">The sequence shown here is derived from an EMBL/GenBank/DDBJ whole genome shotgun (WGS) entry which is preliminary data.</text>
</comment>
<dbReference type="EMBL" id="LAVV01002099">
    <property type="protein sequence ID" value="KNZ63101.1"/>
    <property type="molecule type" value="Genomic_DNA"/>
</dbReference>
<keyword evidence="2" id="KW-1185">Reference proteome</keyword>
<dbReference type="VEuPathDB" id="FungiDB:VP01_11890g1"/>